<feature type="domain" description="Lipase" evidence="6">
    <location>
        <begin position="45"/>
        <end position="325"/>
    </location>
</feature>
<dbReference type="FunFam" id="3.40.50.1820:FF:000406">
    <property type="entry name" value="Uncharacterized protein"/>
    <property type="match status" value="1"/>
</dbReference>
<evidence type="ECO:0000256" key="4">
    <source>
        <dbReference type="RuleBase" id="RU004262"/>
    </source>
</evidence>
<accession>A0A7M7NWY9</accession>
<dbReference type="KEGG" id="spu:100890297"/>
<dbReference type="GO" id="GO:0016298">
    <property type="term" value="F:lipase activity"/>
    <property type="evidence" value="ECO:0000318"/>
    <property type="project" value="GO_Central"/>
</dbReference>
<dbReference type="Gene3D" id="3.40.50.1820">
    <property type="entry name" value="alpha/beta hydrolase"/>
    <property type="match status" value="1"/>
</dbReference>
<proteinExistence type="inferred from homology"/>
<dbReference type="FunCoup" id="A0A7M7NWY9">
    <property type="interactions" value="1338"/>
</dbReference>
<name>A0A7M7NWY9_STRPU</name>
<evidence type="ECO:0000256" key="2">
    <source>
        <dbReference type="ARBA" id="ARBA00010701"/>
    </source>
</evidence>
<dbReference type="SUPFAM" id="SSF53474">
    <property type="entry name" value="alpha/beta-Hydrolases"/>
    <property type="match status" value="1"/>
</dbReference>
<dbReference type="PRINTS" id="PR00821">
    <property type="entry name" value="TAGLIPASE"/>
</dbReference>
<dbReference type="Pfam" id="PF00151">
    <property type="entry name" value="Lipase"/>
    <property type="match status" value="1"/>
</dbReference>
<dbReference type="PANTHER" id="PTHR11610:SF178">
    <property type="entry name" value="LIPASE MEMBER H-A-LIKE PROTEIN"/>
    <property type="match status" value="1"/>
</dbReference>
<comment type="subcellular location">
    <subcellularLocation>
        <location evidence="1">Secreted</location>
    </subcellularLocation>
</comment>
<keyword evidence="8" id="KW-1185">Reference proteome</keyword>
<dbReference type="PANTHER" id="PTHR11610">
    <property type="entry name" value="LIPASE"/>
    <property type="match status" value="1"/>
</dbReference>
<keyword evidence="3" id="KW-0964">Secreted</keyword>
<dbReference type="GO" id="GO:0016042">
    <property type="term" value="P:lipid catabolic process"/>
    <property type="evidence" value="ECO:0000318"/>
    <property type="project" value="GO_Central"/>
</dbReference>
<keyword evidence="5" id="KW-0732">Signal</keyword>
<evidence type="ECO:0000256" key="1">
    <source>
        <dbReference type="ARBA" id="ARBA00004613"/>
    </source>
</evidence>
<comment type="similarity">
    <text evidence="2 4">Belongs to the AB hydrolase superfamily. Lipase family.</text>
</comment>
<evidence type="ECO:0000256" key="5">
    <source>
        <dbReference type="SAM" id="SignalP"/>
    </source>
</evidence>
<dbReference type="CDD" id="cd00707">
    <property type="entry name" value="Pancreat_lipase_like"/>
    <property type="match status" value="1"/>
</dbReference>
<dbReference type="OrthoDB" id="199913at2759"/>
<reference evidence="8" key="1">
    <citation type="submission" date="2015-02" db="EMBL/GenBank/DDBJ databases">
        <title>Genome sequencing for Strongylocentrotus purpuratus.</title>
        <authorList>
            <person name="Murali S."/>
            <person name="Liu Y."/>
            <person name="Vee V."/>
            <person name="English A."/>
            <person name="Wang M."/>
            <person name="Skinner E."/>
            <person name="Han Y."/>
            <person name="Muzny D.M."/>
            <person name="Worley K.C."/>
            <person name="Gibbs R.A."/>
        </authorList>
    </citation>
    <scope>NUCLEOTIDE SEQUENCE</scope>
</reference>
<dbReference type="GO" id="GO:0005615">
    <property type="term" value="C:extracellular space"/>
    <property type="evidence" value="ECO:0000318"/>
    <property type="project" value="GO_Central"/>
</dbReference>
<evidence type="ECO:0000313" key="8">
    <source>
        <dbReference type="Proteomes" id="UP000007110"/>
    </source>
</evidence>
<dbReference type="GeneID" id="100890297"/>
<sequence>MGSLSLAVVFLAAAIIQGCQAESVQYDDLDRLYYGSGSPACHHLKPESPSAIVIRYWLYTKQNKNSAQELKRKDSSSITKSNFQSSRDTKFIIHGYSSNYKRSWAQSMKNALVDKNTNVIMVDWEEGAGRYNYAQSRANTRVVGLDIGKLIGVLKSKGASYGSMHMIGHSLGAHTAGYAGESVSGIGRLTGLDPAGPEFTGYGSVCTIDKSDATFVDIIHTDGEFTGAGLLDQLGHQDFYPNGGESQPGCEGTSVAEGCDHSRAYYFFTESIYSSCNFSPTKKCTNWSSYPNCNNCGTCPEMGYGALKSKGQGAYYLTTNNKSPYCK</sequence>
<dbReference type="InterPro" id="IPR013818">
    <property type="entry name" value="Lipase"/>
</dbReference>
<protein>
    <recommendedName>
        <fullName evidence="6">Lipase domain-containing protein</fullName>
    </recommendedName>
</protein>
<evidence type="ECO:0000256" key="3">
    <source>
        <dbReference type="ARBA" id="ARBA00022525"/>
    </source>
</evidence>
<dbReference type="InterPro" id="IPR029058">
    <property type="entry name" value="AB_hydrolase_fold"/>
</dbReference>
<dbReference type="RefSeq" id="XP_030842164.1">
    <property type="nucleotide sequence ID" value="XM_030986304.1"/>
</dbReference>
<reference evidence="7" key="2">
    <citation type="submission" date="2021-01" db="UniProtKB">
        <authorList>
            <consortium name="EnsemblMetazoa"/>
        </authorList>
    </citation>
    <scope>IDENTIFICATION</scope>
</reference>
<organism evidence="7 8">
    <name type="scientific">Strongylocentrotus purpuratus</name>
    <name type="common">Purple sea urchin</name>
    <dbReference type="NCBI Taxonomy" id="7668"/>
    <lineage>
        <taxon>Eukaryota</taxon>
        <taxon>Metazoa</taxon>
        <taxon>Echinodermata</taxon>
        <taxon>Eleutherozoa</taxon>
        <taxon>Echinozoa</taxon>
        <taxon>Echinoidea</taxon>
        <taxon>Euechinoidea</taxon>
        <taxon>Echinacea</taxon>
        <taxon>Camarodonta</taxon>
        <taxon>Echinidea</taxon>
        <taxon>Strongylocentrotidae</taxon>
        <taxon>Strongylocentrotus</taxon>
    </lineage>
</organism>
<evidence type="ECO:0000313" key="7">
    <source>
        <dbReference type="EnsemblMetazoa" id="XP_030842164"/>
    </source>
</evidence>
<dbReference type="Proteomes" id="UP000007110">
    <property type="component" value="Unassembled WGS sequence"/>
</dbReference>
<feature type="signal peptide" evidence="5">
    <location>
        <begin position="1"/>
        <end position="21"/>
    </location>
</feature>
<dbReference type="EnsemblMetazoa" id="XM_030986304">
    <property type="protein sequence ID" value="XP_030842164"/>
    <property type="gene ID" value="LOC100890297"/>
</dbReference>
<feature type="chain" id="PRO_5029880372" description="Lipase domain-containing protein" evidence="5">
    <location>
        <begin position="22"/>
        <end position="327"/>
    </location>
</feature>
<dbReference type="InParanoid" id="A0A7M7NWY9"/>
<dbReference type="InterPro" id="IPR000734">
    <property type="entry name" value="TAG_lipase"/>
</dbReference>
<evidence type="ECO:0000259" key="6">
    <source>
        <dbReference type="Pfam" id="PF00151"/>
    </source>
</evidence>
<dbReference type="OMA" id="HAINRPI"/>
<dbReference type="InterPro" id="IPR033906">
    <property type="entry name" value="Lipase_N"/>
</dbReference>
<dbReference type="AlphaFoldDB" id="A0A7M7NWY9"/>